<comment type="caution">
    <text evidence="2">The sequence shown here is derived from an EMBL/GenBank/DDBJ whole genome shotgun (WGS) entry which is preliminary data.</text>
</comment>
<sequence length="120" mass="12200">MTRAIWITAALAAATALAGCGDIPDMRFGQGGGRPAYGGGYGGTPVVPSEPVVAGPSASQAEGACMSAGREAGFDVQGVVGTREQGTSRDVMLRVQRGGQTVEVRCSYAYDSGQARIMTL</sequence>
<dbReference type="EMBL" id="QDDR01000002">
    <property type="protein sequence ID" value="PVE48517.1"/>
    <property type="molecule type" value="Genomic_DNA"/>
</dbReference>
<feature type="signal peptide" evidence="1">
    <location>
        <begin position="1"/>
        <end position="18"/>
    </location>
</feature>
<accession>A0A2T7UUW8</accession>
<name>A0A2T7UUW8_9RHOB</name>
<evidence type="ECO:0000256" key="1">
    <source>
        <dbReference type="SAM" id="SignalP"/>
    </source>
</evidence>
<keyword evidence="1" id="KW-0732">Signal</keyword>
<dbReference type="OrthoDB" id="7867071at2"/>
<dbReference type="RefSeq" id="WP_107750595.1">
    <property type="nucleotide sequence ID" value="NZ_QBKF01000002.1"/>
</dbReference>
<gene>
    <name evidence="2" type="ORF">DDE23_05540</name>
</gene>
<dbReference type="AlphaFoldDB" id="A0A2T7UUW8"/>
<reference evidence="2 3" key="1">
    <citation type="journal article" date="2011" name="Syst. Appl. Microbiol.">
        <title>Defluviimonas denitrificans gen. nov., sp. nov., and Pararhodobacter aggregans gen. nov., sp. nov., non-phototrophic Rhodobacteraceae from the biofilter of a marine aquaculture.</title>
        <authorList>
            <person name="Foesel B.U."/>
            <person name="Drake H.L."/>
            <person name="Schramm A."/>
        </authorList>
    </citation>
    <scope>NUCLEOTIDE SEQUENCE [LARGE SCALE GENOMIC DNA]</scope>
    <source>
        <strain evidence="2 3">D1-19</strain>
    </source>
</reference>
<keyword evidence="3" id="KW-1185">Reference proteome</keyword>
<evidence type="ECO:0000313" key="3">
    <source>
        <dbReference type="Proteomes" id="UP000244810"/>
    </source>
</evidence>
<dbReference type="PROSITE" id="PS51257">
    <property type="entry name" value="PROKAR_LIPOPROTEIN"/>
    <property type="match status" value="1"/>
</dbReference>
<protein>
    <recommendedName>
        <fullName evidence="4">Lipoprotein</fullName>
    </recommendedName>
</protein>
<evidence type="ECO:0000313" key="2">
    <source>
        <dbReference type="EMBL" id="PVE48517.1"/>
    </source>
</evidence>
<evidence type="ECO:0008006" key="4">
    <source>
        <dbReference type="Google" id="ProtNLM"/>
    </source>
</evidence>
<proteinExistence type="predicted"/>
<organism evidence="2 3">
    <name type="scientific">Pararhodobacter aggregans</name>
    <dbReference type="NCBI Taxonomy" id="404875"/>
    <lineage>
        <taxon>Bacteria</taxon>
        <taxon>Pseudomonadati</taxon>
        <taxon>Pseudomonadota</taxon>
        <taxon>Alphaproteobacteria</taxon>
        <taxon>Rhodobacterales</taxon>
        <taxon>Paracoccaceae</taxon>
        <taxon>Pararhodobacter</taxon>
    </lineage>
</organism>
<dbReference type="Proteomes" id="UP000244810">
    <property type="component" value="Unassembled WGS sequence"/>
</dbReference>
<feature type="chain" id="PRO_5015754771" description="Lipoprotein" evidence="1">
    <location>
        <begin position="19"/>
        <end position="120"/>
    </location>
</feature>